<reference evidence="2 3" key="1">
    <citation type="journal article" date="2020" name="Nature">
        <title>Six reference-quality genomes reveal evolution of bat adaptations.</title>
        <authorList>
            <person name="Jebb D."/>
            <person name="Huang Z."/>
            <person name="Pippel M."/>
            <person name="Hughes G.M."/>
            <person name="Lavrichenko K."/>
            <person name="Devanna P."/>
            <person name="Winkler S."/>
            <person name="Jermiin L.S."/>
            <person name="Skirmuntt E.C."/>
            <person name="Katzourakis A."/>
            <person name="Burkitt-Gray L."/>
            <person name="Ray D.A."/>
            <person name="Sullivan K.A.M."/>
            <person name="Roscito J.G."/>
            <person name="Kirilenko B.M."/>
            <person name="Davalos L.M."/>
            <person name="Corthals A.P."/>
            <person name="Power M.L."/>
            <person name="Jones G."/>
            <person name="Ransome R.D."/>
            <person name="Dechmann D.K.N."/>
            <person name="Locatelli A.G."/>
            <person name="Puechmaille S.J."/>
            <person name="Fedrigo O."/>
            <person name="Jarvis E.D."/>
            <person name="Hiller M."/>
            <person name="Vernes S.C."/>
            <person name="Myers E.W."/>
            <person name="Teeling E.C."/>
        </authorList>
    </citation>
    <scope>NUCLEOTIDE SEQUENCE [LARGE SCALE GENOMIC DNA]</scope>
    <source>
        <strain evidence="2">Bat1K_MPI-CBG_1</strain>
    </source>
</reference>
<dbReference type="AlphaFoldDB" id="A0A833ZE11"/>
<sequence>MRGSVTDHLSSKLQGGRRSPGVTSRGSQRVATPCLCLQDCGNWPSPQVPVGQKTSRVLASAGDRHRPPGLAEMPGEAARSPEHVATQRRGNWTPLGPVREGQGVELSRHQDRCHLPGTWKPVSGVPGTRDTPPGSLELLGSPAGPPRLLGA</sequence>
<evidence type="ECO:0000313" key="3">
    <source>
        <dbReference type="Proteomes" id="UP000664940"/>
    </source>
</evidence>
<dbReference type="Proteomes" id="UP000664940">
    <property type="component" value="Unassembled WGS sequence"/>
</dbReference>
<name>A0A833ZE11_9CHIR</name>
<dbReference type="EMBL" id="JABVXQ010000008">
    <property type="protein sequence ID" value="KAF6094668.1"/>
    <property type="molecule type" value="Genomic_DNA"/>
</dbReference>
<proteinExistence type="predicted"/>
<evidence type="ECO:0000313" key="2">
    <source>
        <dbReference type="EMBL" id="KAF6094668.1"/>
    </source>
</evidence>
<feature type="region of interest" description="Disordered" evidence="1">
    <location>
        <begin position="1"/>
        <end position="29"/>
    </location>
</feature>
<protein>
    <submittedName>
        <fullName evidence="2">Uncharacterized protein</fullName>
    </submittedName>
</protein>
<evidence type="ECO:0000256" key="1">
    <source>
        <dbReference type="SAM" id="MobiDB-lite"/>
    </source>
</evidence>
<comment type="caution">
    <text evidence="2">The sequence shown here is derived from an EMBL/GenBank/DDBJ whole genome shotgun (WGS) entry which is preliminary data.</text>
</comment>
<accession>A0A833ZE11</accession>
<feature type="region of interest" description="Disordered" evidence="1">
    <location>
        <begin position="59"/>
        <end position="151"/>
    </location>
</feature>
<organism evidence="2 3">
    <name type="scientific">Phyllostomus discolor</name>
    <name type="common">pale spear-nosed bat</name>
    <dbReference type="NCBI Taxonomy" id="89673"/>
    <lineage>
        <taxon>Eukaryota</taxon>
        <taxon>Metazoa</taxon>
        <taxon>Chordata</taxon>
        <taxon>Craniata</taxon>
        <taxon>Vertebrata</taxon>
        <taxon>Euteleostomi</taxon>
        <taxon>Mammalia</taxon>
        <taxon>Eutheria</taxon>
        <taxon>Laurasiatheria</taxon>
        <taxon>Chiroptera</taxon>
        <taxon>Yangochiroptera</taxon>
        <taxon>Phyllostomidae</taxon>
        <taxon>Phyllostominae</taxon>
        <taxon>Phyllostomus</taxon>
    </lineage>
</organism>
<gene>
    <name evidence="2" type="ORF">HJG60_011778</name>
</gene>